<reference evidence="9" key="1">
    <citation type="submission" date="2018-08" db="EMBL/GenBank/DDBJ databases">
        <authorList>
            <person name="Cornetti L."/>
        </authorList>
    </citation>
    <scope>NUCLEOTIDE SEQUENCE</scope>
    <source>
        <strain evidence="9">CA-CH-1</strain>
    </source>
</reference>
<dbReference type="PANTHER" id="PTHR13384:SF19">
    <property type="entry name" value="G PATCH DOMAIN-CONTAINING PROTEIN 1"/>
    <property type="match status" value="1"/>
</dbReference>
<dbReference type="GO" id="GO:0006397">
    <property type="term" value="P:mRNA processing"/>
    <property type="evidence" value="ECO:0007669"/>
    <property type="project" value="InterPro"/>
</dbReference>
<keyword evidence="3 5" id="KW-0195">Cyclin</keyword>
<gene>
    <name evidence="9" type="primary">EOG090X013U</name>
</gene>
<keyword evidence="2" id="KW-0132">Cell division</keyword>
<dbReference type="GO" id="GO:0005634">
    <property type="term" value="C:nucleus"/>
    <property type="evidence" value="ECO:0007669"/>
    <property type="project" value="TreeGrafter"/>
</dbReference>
<dbReference type="SUPFAM" id="SSF47954">
    <property type="entry name" value="Cyclin-like"/>
    <property type="match status" value="1"/>
</dbReference>
<keyword evidence="7" id="KW-0472">Membrane</keyword>
<evidence type="ECO:0000256" key="7">
    <source>
        <dbReference type="SAM" id="Phobius"/>
    </source>
</evidence>
<dbReference type="FunFam" id="1.10.472.10:FF:000001">
    <property type="entry name" value="G2/mitotic-specific cyclin"/>
    <property type="match status" value="1"/>
</dbReference>
<feature type="compositionally biased region" description="Basic and acidic residues" evidence="6">
    <location>
        <begin position="441"/>
        <end position="460"/>
    </location>
</feature>
<evidence type="ECO:0000256" key="5">
    <source>
        <dbReference type="RuleBase" id="RU000383"/>
    </source>
</evidence>
<dbReference type="CDD" id="cd20507">
    <property type="entry name" value="CYCLIN_CCNB1-like_rpt1"/>
    <property type="match status" value="1"/>
</dbReference>
<dbReference type="GO" id="GO:0003723">
    <property type="term" value="F:RNA binding"/>
    <property type="evidence" value="ECO:0007669"/>
    <property type="project" value="TreeGrafter"/>
</dbReference>
<dbReference type="Pfam" id="PF07713">
    <property type="entry name" value="DUF1604"/>
    <property type="match status" value="1"/>
</dbReference>
<name>A0A4Y7MGZ4_9CRUS</name>
<keyword evidence="7" id="KW-1133">Transmembrane helix</keyword>
<feature type="compositionally biased region" description="Acidic residues" evidence="6">
    <location>
        <begin position="577"/>
        <end position="587"/>
    </location>
</feature>
<dbReference type="InterPro" id="IPR000467">
    <property type="entry name" value="G_patch_dom"/>
</dbReference>
<dbReference type="Pfam" id="PF26093">
    <property type="entry name" value="HTH_TGH"/>
    <property type="match status" value="1"/>
</dbReference>
<evidence type="ECO:0000259" key="8">
    <source>
        <dbReference type="PROSITE" id="PS50174"/>
    </source>
</evidence>
<evidence type="ECO:0000256" key="2">
    <source>
        <dbReference type="ARBA" id="ARBA00022618"/>
    </source>
</evidence>
<dbReference type="InterPro" id="IPR036915">
    <property type="entry name" value="Cyclin-like_sf"/>
</dbReference>
<dbReference type="InterPro" id="IPR013763">
    <property type="entry name" value="Cyclin-like_dom"/>
</dbReference>
<dbReference type="InterPro" id="IPR011666">
    <property type="entry name" value="DUF1604"/>
</dbReference>
<dbReference type="Pfam" id="PF00134">
    <property type="entry name" value="Cyclin_N"/>
    <property type="match status" value="1"/>
</dbReference>
<proteinExistence type="evidence at transcript level"/>
<dbReference type="PANTHER" id="PTHR13384">
    <property type="entry name" value="G PATCH DOMAIN-CONTAINING PROTEIN 1"/>
    <property type="match status" value="1"/>
</dbReference>
<sequence>MKLTKSTVGVVAPKVQGPSLRPRAVLGDLTKATAVSTNQVKNEQPEEKIKKPAMGIASRKPLQSTNVKKIVPTAAPKAVLCTKKAEPEAYSTKQLPIEDIDLERDNPQLVSYYAKDIYSYLRQLEKSYLIGAQYMDVDGYTIRPTMRTILVDWLIDVHGRFKMLQETLYLSISVMDSFLQVDSTINRRELQLVGLTAMLIAAKFEETWAPEINDFVYMSDKAYTSKDVLAMECRMLQKLDFRLGRPLPLHFLRRNTQAASQILDQHNSLGIKAIRPGSKITSPHPTTTTTTTIIIIMSSLQMFVLLVVVVSMAAAYPQSYETPYKAPSAPAYSAPAYSPPAYSAPSYKGAGTANGRAKIQVYRGPTKEGGKGYDGFAPWGFYANQPEDNKAHDDIAGKKPIRIEDQEVRDENGRRRFHGAFTGGFSAGYYNTVDTKEGWRPAEFKSSRSDRQKKEQKPQDFMDEEDLGAFGIAPQVLRAKEDFGEGHVSRKRLRPVFATAGAIPGLPALHNLLHPVKETIGIKLLRSMGWKPNQGVGERLTKKEKKERRKKYEETRKYGCDLPSGLQQREIRQQTSDGEETGDESDDQLYAPEDVPAFVVKPKSNLFGLGYTGLMPHHVTASTAPKSGFVLFEPTLKLTDRKKKLQIAGQAFGVGAFENEDEDIYSRDDMSQYDFELGGAKPKKKNSNMLALPCSDVLDGFVRGKQNEPVFKRYPPPVIPKDFVPIHRSLHSRFDVKPMTQAELSGLGRHDLNANQRAAILNEVLSMPPETAQAPAPPETVSTPLTPAEVVAQALIQIKKNIAAQQEKSGQIVQDEEQKVKLEKTTAVSLVIDPDREAKVAKLKSFVESSRTISSFQPFARDLDKQYRFEAFCILSKSNRLAEFHLLQPGNMTAWEREREEVEFDRSLTLYRPLTATMQNRFTSGGHVEENIQGGLVAQIESFLPQETPQPKKIPVVKDPAKQAALRKLFGQLTRKQSQWKPDRLLCIRFNVPNPFPSAGDAQDSAKFVAKGTSGSKFSIFDVLNAVPQAGPSFMSSGYENVPSGPVQGPEIKVQELEWDKAERGELQEKAEPDLVPEVGPSEEIKEEVTEEVPYERPPMDVFRAIFADTDSEEEEEEEENKEEEDKQVEEAKNNRTREQPKPPIVEEMDDDAYGPRLPASGSIGNKVAVVNLTAIQDASNQVEWVERDKAKKKKEHKKDKKKKDKKKKDKKNKKRKRRHSDVGSSSSDEEVDDMKILKKIILDIHTRGSSVVACPGGLVLWPVCYHDPAPQPTFYFHPIFRECDTAGWHSWLVFDGASPCTDVVEDEAVLKTEVIKPGGNHYDDQRDDAKCCSTWIPADDACSPALVTSDNQPLFFRRSNPLLVIALMHSVFKLSIFFWHPPLIDAIVVRHRSISTLTLLRVELKDSDVCFSVLSRALIACWTDSANSFRCDSCLIKRCFAETNQRLSRLFEIVIQIGCWSS</sequence>
<feature type="compositionally biased region" description="Basic and acidic residues" evidence="6">
    <location>
        <begin position="1129"/>
        <end position="1141"/>
    </location>
</feature>
<keyword evidence="7" id="KW-0812">Transmembrane</keyword>
<keyword evidence="4" id="KW-0131">Cell cycle</keyword>
<dbReference type="Gene3D" id="1.10.472.10">
    <property type="entry name" value="Cyclin-like"/>
    <property type="match status" value="1"/>
</dbReference>
<dbReference type="SMART" id="SM00385">
    <property type="entry name" value="CYCLIN"/>
    <property type="match status" value="1"/>
</dbReference>
<dbReference type="Pfam" id="PF01585">
    <property type="entry name" value="G-patch"/>
    <property type="match status" value="1"/>
</dbReference>
<feature type="compositionally biased region" description="Basic residues" evidence="6">
    <location>
        <begin position="1191"/>
        <end position="1220"/>
    </location>
</feature>
<evidence type="ECO:0000256" key="6">
    <source>
        <dbReference type="SAM" id="MobiDB-lite"/>
    </source>
</evidence>
<feature type="domain" description="G-patch" evidence="8">
    <location>
        <begin position="517"/>
        <end position="539"/>
    </location>
</feature>
<feature type="region of interest" description="Disordered" evidence="6">
    <location>
        <begin position="1186"/>
        <end position="1230"/>
    </location>
</feature>
<feature type="region of interest" description="Disordered" evidence="6">
    <location>
        <begin position="533"/>
        <end position="591"/>
    </location>
</feature>
<feature type="transmembrane region" description="Helical" evidence="7">
    <location>
        <begin position="293"/>
        <end position="316"/>
    </location>
</feature>
<dbReference type="EMBL" id="LR009704">
    <property type="protein sequence ID" value="SVE79323.1"/>
    <property type="molecule type" value="mRNA"/>
</dbReference>
<comment type="similarity">
    <text evidence="1">Belongs to the GPATCH1 family.</text>
</comment>
<evidence type="ECO:0000256" key="3">
    <source>
        <dbReference type="ARBA" id="ARBA00023127"/>
    </source>
</evidence>
<dbReference type="PROSITE" id="PS50174">
    <property type="entry name" value="G_PATCH"/>
    <property type="match status" value="1"/>
</dbReference>
<feature type="compositionally biased region" description="Acidic residues" evidence="6">
    <location>
        <begin position="1110"/>
        <end position="1128"/>
    </location>
</feature>
<feature type="region of interest" description="Disordered" evidence="6">
    <location>
        <begin position="1064"/>
        <end position="1160"/>
    </location>
</feature>
<dbReference type="OrthoDB" id="5590282at2759"/>
<protein>
    <submittedName>
        <fullName evidence="9">EOG090X013U</fullName>
    </submittedName>
</protein>
<feature type="region of interest" description="Disordered" evidence="6">
    <location>
        <begin position="441"/>
        <end position="463"/>
    </location>
</feature>
<organism evidence="9">
    <name type="scientific">Daphnia magna</name>
    <dbReference type="NCBI Taxonomy" id="35525"/>
    <lineage>
        <taxon>Eukaryota</taxon>
        <taxon>Metazoa</taxon>
        <taxon>Ecdysozoa</taxon>
        <taxon>Arthropoda</taxon>
        <taxon>Crustacea</taxon>
        <taxon>Branchiopoda</taxon>
        <taxon>Diplostraca</taxon>
        <taxon>Cladocera</taxon>
        <taxon>Anomopoda</taxon>
        <taxon>Daphniidae</taxon>
        <taxon>Daphnia</taxon>
    </lineage>
</organism>
<dbReference type="GO" id="GO:0051301">
    <property type="term" value="P:cell division"/>
    <property type="evidence" value="ECO:0007669"/>
    <property type="project" value="UniProtKB-KW"/>
</dbReference>
<evidence type="ECO:0000256" key="4">
    <source>
        <dbReference type="ARBA" id="ARBA00023306"/>
    </source>
</evidence>
<feature type="compositionally biased region" description="Basic and acidic residues" evidence="6">
    <location>
        <begin position="550"/>
        <end position="559"/>
    </location>
</feature>
<evidence type="ECO:0000256" key="1">
    <source>
        <dbReference type="ARBA" id="ARBA00008600"/>
    </source>
</evidence>
<comment type="similarity">
    <text evidence="5">Belongs to the cyclin family.</text>
</comment>
<feature type="compositionally biased region" description="Basic and acidic residues" evidence="6">
    <location>
        <begin position="1064"/>
        <end position="1073"/>
    </location>
</feature>
<accession>A0A4Y7MGZ4</accession>
<feature type="compositionally biased region" description="Basic and acidic residues" evidence="6">
    <location>
        <begin position="1083"/>
        <end position="1099"/>
    </location>
</feature>
<dbReference type="InterPro" id="IPR006671">
    <property type="entry name" value="Cyclin_N"/>
</dbReference>
<evidence type="ECO:0000313" key="9">
    <source>
        <dbReference type="EMBL" id="SVE79323.1"/>
    </source>
</evidence>